<organism evidence="2 3">
    <name type="scientific">Gulo gulo</name>
    <name type="common">Wolverine</name>
    <name type="synonym">Gluton</name>
    <dbReference type="NCBI Taxonomy" id="48420"/>
    <lineage>
        <taxon>Eukaryota</taxon>
        <taxon>Metazoa</taxon>
        <taxon>Chordata</taxon>
        <taxon>Craniata</taxon>
        <taxon>Vertebrata</taxon>
        <taxon>Euteleostomi</taxon>
        <taxon>Mammalia</taxon>
        <taxon>Eutheria</taxon>
        <taxon>Laurasiatheria</taxon>
        <taxon>Carnivora</taxon>
        <taxon>Caniformia</taxon>
        <taxon>Musteloidea</taxon>
        <taxon>Mustelidae</taxon>
        <taxon>Guloninae</taxon>
        <taxon>Gulo</taxon>
    </lineage>
</organism>
<evidence type="ECO:0000313" key="2">
    <source>
        <dbReference type="EMBL" id="VCW66704.1"/>
    </source>
</evidence>
<keyword evidence="3" id="KW-1185">Reference proteome</keyword>
<protein>
    <submittedName>
        <fullName evidence="2">Uncharacterized protein</fullName>
    </submittedName>
</protein>
<evidence type="ECO:0000313" key="3">
    <source>
        <dbReference type="Proteomes" id="UP000269945"/>
    </source>
</evidence>
<name>A0A9X9LF47_GULGU</name>
<sequence length="161" mass="17713">MCLRTLPLARSCPSFSTTATPKQTRCRSRSFWRRRWGPLNSPAWRPATESPPRRATTSFTGSRPSSRTRCPRRTTPCTRCCCERSPGWTATCAHPWGTSARGNPSSASRAAASWTATSSRWLTAACCPSCTSWTRCARTSAERPYRLSCGASAATWTARGK</sequence>
<dbReference type="Proteomes" id="UP000269945">
    <property type="component" value="Unassembled WGS sequence"/>
</dbReference>
<comment type="caution">
    <text evidence="2">The sequence shown here is derived from an EMBL/GenBank/DDBJ whole genome shotgun (WGS) entry which is preliminary data.</text>
</comment>
<gene>
    <name evidence="2" type="ORF">BN2614_LOCUS5</name>
</gene>
<accession>A0A9X9LF47</accession>
<reference evidence="2 3" key="1">
    <citation type="submission" date="2018-10" db="EMBL/GenBank/DDBJ databases">
        <authorList>
            <person name="Ekblom R."/>
            <person name="Jareborg N."/>
        </authorList>
    </citation>
    <scope>NUCLEOTIDE SEQUENCE [LARGE SCALE GENOMIC DNA]</scope>
    <source>
        <tissue evidence="2">Muscle</tissue>
    </source>
</reference>
<dbReference type="AlphaFoldDB" id="A0A9X9LF47"/>
<dbReference type="EMBL" id="CYRY02002041">
    <property type="protein sequence ID" value="VCW66704.1"/>
    <property type="molecule type" value="Genomic_DNA"/>
</dbReference>
<proteinExistence type="predicted"/>
<evidence type="ECO:0000256" key="1">
    <source>
        <dbReference type="SAM" id="MobiDB-lite"/>
    </source>
</evidence>
<feature type="region of interest" description="Disordered" evidence="1">
    <location>
        <begin position="42"/>
        <end position="67"/>
    </location>
</feature>